<feature type="compositionally biased region" description="Basic and acidic residues" evidence="1">
    <location>
        <begin position="274"/>
        <end position="290"/>
    </location>
</feature>
<proteinExistence type="predicted"/>
<sequence>MAAPRTPPRLDVRASSAADNDSSDALLTGAKRTPLQVPVSVSCRCSTAPSPTVRVVGAASAPRAAASRIAVTVTPDRTVGRPPYAPRSASATTAVHASMGRPERLTAKRWRHAPAATCLPVVLMAFGRPACCDNASQAPRSLCRSPAGVGATPSARTAAAVARRAAGASGLTAPHPAVLATSGSVHCRPWIADEPPSVVPVRSWKERLPRYVPRADAQAVVRDGVAHATVWLRGGPHEPLVGGVAGASALEGDELRSGERRAEAGGEGAPGRAAADKDKAEGGGRCGEGE</sequence>
<name>A0A1X6P913_PORUM</name>
<protein>
    <submittedName>
        <fullName evidence="2">Uncharacterized protein</fullName>
    </submittedName>
</protein>
<reference evidence="2 3" key="1">
    <citation type="submission" date="2017-03" db="EMBL/GenBank/DDBJ databases">
        <title>WGS assembly of Porphyra umbilicalis.</title>
        <authorList>
            <person name="Brawley S.H."/>
            <person name="Blouin N.A."/>
            <person name="Ficko-Blean E."/>
            <person name="Wheeler G.L."/>
            <person name="Lohr M."/>
            <person name="Goodson H.V."/>
            <person name="Jenkins J.W."/>
            <person name="Blaby-Haas C.E."/>
            <person name="Helliwell K.E."/>
            <person name="Chan C."/>
            <person name="Marriage T."/>
            <person name="Bhattacharya D."/>
            <person name="Klein A.S."/>
            <person name="Badis Y."/>
            <person name="Brodie J."/>
            <person name="Cao Y."/>
            <person name="Collen J."/>
            <person name="Dittami S.M."/>
            <person name="Gachon C.M."/>
            <person name="Green B.R."/>
            <person name="Karpowicz S."/>
            <person name="Kim J.W."/>
            <person name="Kudahl U."/>
            <person name="Lin S."/>
            <person name="Michel G."/>
            <person name="Mittag M."/>
            <person name="Olson B.J."/>
            <person name="Pangilinan J."/>
            <person name="Peng Y."/>
            <person name="Qiu H."/>
            <person name="Shu S."/>
            <person name="Singer J.T."/>
            <person name="Smith A.G."/>
            <person name="Sprecher B.N."/>
            <person name="Wagner V."/>
            <person name="Wang W."/>
            <person name="Wang Z.-Y."/>
            <person name="Yan J."/>
            <person name="Yarish C."/>
            <person name="Zoeuner-Riek S."/>
            <person name="Zhuang Y."/>
            <person name="Zou Y."/>
            <person name="Lindquist E.A."/>
            <person name="Grimwood J."/>
            <person name="Barry K."/>
            <person name="Rokhsar D.S."/>
            <person name="Schmutz J."/>
            <person name="Stiller J.W."/>
            <person name="Grossman A.R."/>
            <person name="Prochnik S.E."/>
        </authorList>
    </citation>
    <scope>NUCLEOTIDE SEQUENCE [LARGE SCALE GENOMIC DNA]</scope>
    <source>
        <strain evidence="2">4086291</strain>
    </source>
</reference>
<feature type="compositionally biased region" description="Low complexity" evidence="1">
    <location>
        <begin position="14"/>
        <end position="25"/>
    </location>
</feature>
<gene>
    <name evidence="2" type="ORF">BU14_0150s0003</name>
</gene>
<feature type="region of interest" description="Disordered" evidence="1">
    <location>
        <begin position="1"/>
        <end position="29"/>
    </location>
</feature>
<accession>A0A1X6P913</accession>
<evidence type="ECO:0000256" key="1">
    <source>
        <dbReference type="SAM" id="MobiDB-lite"/>
    </source>
</evidence>
<feature type="compositionally biased region" description="Basic and acidic residues" evidence="1">
    <location>
        <begin position="253"/>
        <end position="264"/>
    </location>
</feature>
<keyword evidence="3" id="KW-1185">Reference proteome</keyword>
<evidence type="ECO:0000313" key="3">
    <source>
        <dbReference type="Proteomes" id="UP000218209"/>
    </source>
</evidence>
<dbReference type="Proteomes" id="UP000218209">
    <property type="component" value="Unassembled WGS sequence"/>
</dbReference>
<dbReference type="EMBL" id="KV918839">
    <property type="protein sequence ID" value="OSX77391.1"/>
    <property type="molecule type" value="Genomic_DNA"/>
</dbReference>
<evidence type="ECO:0000313" key="2">
    <source>
        <dbReference type="EMBL" id="OSX77391.1"/>
    </source>
</evidence>
<dbReference type="AlphaFoldDB" id="A0A1X6P913"/>
<feature type="region of interest" description="Disordered" evidence="1">
    <location>
        <begin position="77"/>
        <end position="100"/>
    </location>
</feature>
<organism evidence="2 3">
    <name type="scientific">Porphyra umbilicalis</name>
    <name type="common">Purple laver</name>
    <name type="synonym">Red alga</name>
    <dbReference type="NCBI Taxonomy" id="2786"/>
    <lineage>
        <taxon>Eukaryota</taxon>
        <taxon>Rhodophyta</taxon>
        <taxon>Bangiophyceae</taxon>
        <taxon>Bangiales</taxon>
        <taxon>Bangiaceae</taxon>
        <taxon>Porphyra</taxon>
    </lineage>
</organism>
<feature type="region of interest" description="Disordered" evidence="1">
    <location>
        <begin position="251"/>
        <end position="290"/>
    </location>
</feature>